<dbReference type="InterPro" id="IPR013083">
    <property type="entry name" value="Znf_RING/FYVE/PHD"/>
</dbReference>
<dbReference type="SMR" id="A0A0D9SF19"/>
<dbReference type="InterPro" id="IPR047153">
    <property type="entry name" value="TRIM45/56/19-like"/>
</dbReference>
<dbReference type="PROSITE" id="PS00518">
    <property type="entry name" value="ZF_RING_1"/>
    <property type="match status" value="1"/>
</dbReference>
<dbReference type="Antibodypedia" id="9103">
    <property type="antibodies" value="166 antibodies from 23 providers"/>
</dbReference>
<dbReference type="SUPFAM" id="SSF57850">
    <property type="entry name" value="RING/U-box"/>
    <property type="match status" value="1"/>
</dbReference>
<dbReference type="ExpressionAtlas" id="A0A0D9SF19">
    <property type="expression patterns" value="baseline and differential"/>
</dbReference>
<evidence type="ECO:0000313" key="7">
    <source>
        <dbReference type="Proteomes" id="UP000005640"/>
    </source>
</evidence>
<dbReference type="Ensembl" id="ENST00000467847.1">
    <property type="protein sequence ID" value="ENSP00000486217.1"/>
    <property type="gene ID" value="ENSG00000169871.14"/>
</dbReference>
<reference evidence="6 7" key="2">
    <citation type="journal article" date="2003" name="Nature">
        <title>The DNA sequence of human chromosome 7.</title>
        <authorList>
            <person name="Hillier L.W."/>
            <person name="Fulton R.S."/>
            <person name="Fulton L.A."/>
            <person name="Graves T.A."/>
            <person name="Pepin K.H."/>
            <person name="Wagner-McPherson C."/>
            <person name="Layman D."/>
            <person name="Maas J."/>
            <person name="Jaeger S."/>
            <person name="Walker R."/>
            <person name="Wylie K."/>
            <person name="Sekhon M."/>
            <person name="Becker M.C."/>
            <person name="O'Laughlin M.D."/>
            <person name="Schaller M.E."/>
            <person name="Fewell G.A."/>
            <person name="Delehaunty K.D."/>
            <person name="Miner T.L."/>
            <person name="Nash W.E."/>
            <person name="Cordes M."/>
            <person name="Du H."/>
            <person name="Sun H."/>
            <person name="Edwards J."/>
            <person name="Bradshaw-Cordum H."/>
            <person name="Ali J."/>
            <person name="Andrews S."/>
            <person name="Isak A."/>
            <person name="Vanbrunt A."/>
            <person name="Nguyen C."/>
            <person name="Du F."/>
            <person name="Lamar B."/>
            <person name="Courtney L."/>
            <person name="Kalicki J."/>
            <person name="Ozersky P."/>
            <person name="Bielicki L."/>
            <person name="Scott K."/>
            <person name="Holmes A."/>
            <person name="Harkins R."/>
            <person name="Harris A."/>
            <person name="Strong C.M."/>
            <person name="Hou S."/>
            <person name="Tomlinson C."/>
            <person name="Dauphin-Kohlberg S."/>
            <person name="Kozlowicz-Reilly A."/>
            <person name="Leonard S."/>
            <person name="Rohlfing T."/>
            <person name="Rock S.M."/>
            <person name="Tin-Wollam A.M."/>
            <person name="Abbott A."/>
            <person name="Minx P."/>
            <person name="Maupin R."/>
            <person name="Strowmatt C."/>
            <person name="Latreille P."/>
            <person name="Miller N."/>
            <person name="Johnson D."/>
            <person name="Murray J."/>
            <person name="Woessner J.P."/>
            <person name="Wendl M.C."/>
            <person name="Yang S.P."/>
            <person name="Schultz B.R."/>
            <person name="Wallis J.W."/>
            <person name="Spieth J."/>
            <person name="Bieri T.A."/>
            <person name="Nelson J.O."/>
            <person name="Berkowicz N."/>
            <person name="Wohldmann P.E."/>
            <person name="Cook L.L."/>
            <person name="Hickenbotham M.T."/>
            <person name="Eldred J."/>
            <person name="Williams D."/>
            <person name="Bedell J.A."/>
            <person name="Mardis E.R."/>
            <person name="Clifton S.W."/>
            <person name="Chissoe S.L."/>
            <person name="Marra M.A."/>
            <person name="Raymond C."/>
            <person name="Haugen E."/>
            <person name="Gillett W."/>
            <person name="Zhou Y."/>
            <person name="James R."/>
            <person name="Phelps K."/>
            <person name="Iadanoto S."/>
            <person name="Bubb K."/>
            <person name="Simms E."/>
            <person name="Levy R."/>
            <person name="Clendenning J."/>
            <person name="Kaul R."/>
            <person name="Kent W.J."/>
            <person name="Furey T.S."/>
            <person name="Baertsch R.A."/>
            <person name="Brent M.R."/>
            <person name="Keibler E."/>
            <person name="Flicek P."/>
            <person name="Bork P."/>
            <person name="Suyama M."/>
            <person name="Bailey J.A."/>
            <person name="Portnoy M.E."/>
            <person name="Torrents D."/>
            <person name="Chinwalla A.T."/>
            <person name="Gish W.R."/>
            <person name="Eddy S.R."/>
            <person name="McPherson J.D."/>
            <person name="Olson M.V."/>
            <person name="Eichler E.E."/>
            <person name="Green E.D."/>
            <person name="Waterston R.H."/>
            <person name="Wilson R.K."/>
        </authorList>
    </citation>
    <scope>NUCLEOTIDE SEQUENCE [LARGE SCALE GENOMIC DNA]</scope>
</reference>
<evidence type="ECO:0000256" key="1">
    <source>
        <dbReference type="ARBA" id="ARBA00022723"/>
    </source>
</evidence>
<dbReference type="GeneTree" id="ENSGT00940000162489"/>
<proteinExistence type="evidence at protein level"/>
<keyword evidence="2 4" id="KW-0863">Zinc-finger</keyword>
<keyword evidence="7" id="KW-1185">Reference proteome</keyword>
<evidence type="ECO:0000259" key="5">
    <source>
        <dbReference type="PROSITE" id="PS50089"/>
    </source>
</evidence>
<dbReference type="InterPro" id="IPR017907">
    <property type="entry name" value="Znf_RING_CS"/>
</dbReference>
<reference evidence="6" key="5">
    <citation type="submission" date="2025-08" db="UniProtKB">
        <authorList>
            <consortium name="Ensembl"/>
        </authorList>
    </citation>
    <scope>IDENTIFICATION</scope>
</reference>
<dbReference type="Proteomes" id="UP000005640">
    <property type="component" value="Chromosome 7"/>
</dbReference>
<evidence type="ECO:0000256" key="4">
    <source>
        <dbReference type="PROSITE-ProRule" id="PRU00175"/>
    </source>
</evidence>
<dbReference type="Gene3D" id="3.30.40.10">
    <property type="entry name" value="Zinc/RING finger domain, C3HC4 (zinc finger)"/>
    <property type="match status" value="1"/>
</dbReference>
<feature type="non-terminal residue" evidence="6">
    <location>
        <position position="65"/>
    </location>
</feature>
<dbReference type="SMART" id="SM00184">
    <property type="entry name" value="RING"/>
    <property type="match status" value="1"/>
</dbReference>
<reference evidence="6 7" key="1">
    <citation type="journal article" date="2001" name="Nature">
        <title>Initial sequencing and analysis of the human genome.</title>
        <authorList>
            <consortium name="International Human Genome Sequencing Consortium"/>
            <person name="Lander E.S."/>
            <person name="Linton L.M."/>
            <person name="Birren B."/>
            <person name="Nusbaum C."/>
            <person name="Zody M.C."/>
            <person name="Baldwin J."/>
            <person name="Devon K."/>
            <person name="Dewar K."/>
            <person name="Doyle M."/>
            <person name="FitzHugh W."/>
            <person name="Funke R."/>
            <person name="Gage D."/>
            <person name="Harris K."/>
            <person name="Heaford A."/>
            <person name="Howland J."/>
            <person name="Kann L."/>
            <person name="Lehoczky J."/>
            <person name="LeVine R."/>
            <person name="McEwan P."/>
            <person name="McKernan K."/>
            <person name="Meldrim J."/>
            <person name="Mesirov J.P."/>
            <person name="Miranda C."/>
            <person name="Morris W."/>
            <person name="Naylor J."/>
            <person name="Raymond C."/>
            <person name="Rosetti M."/>
            <person name="Santos R."/>
            <person name="Sheridan A."/>
            <person name="Sougnez C."/>
            <person name="Stange-Thomann N."/>
            <person name="Stojanovic N."/>
            <person name="Subramanian A."/>
            <person name="Wyman D."/>
            <person name="Rogers J."/>
            <person name="Sulston J."/>
            <person name="Ainscough R."/>
            <person name="Beck S."/>
            <person name="Bentley D."/>
            <person name="Burton J."/>
            <person name="Clee C."/>
            <person name="Carter N."/>
            <person name="Coulson A."/>
            <person name="Deadman R."/>
            <person name="Deloukas P."/>
            <person name="Dunham A."/>
            <person name="Dunham I."/>
            <person name="Durbin R."/>
            <person name="French L."/>
            <person name="Grafham D."/>
            <person name="Gregory S."/>
            <person name="Hubbard T."/>
            <person name="Humphray S."/>
            <person name="Hunt A."/>
            <person name="Jones M."/>
            <person name="Lloyd C."/>
            <person name="McMurray A."/>
            <person name="Matthews L."/>
            <person name="Mercer S."/>
            <person name="Milne S."/>
            <person name="Mullikin J.C."/>
            <person name="Mungall A."/>
            <person name="Plumb R."/>
            <person name="Ross M."/>
            <person name="Shownkeen R."/>
            <person name="Sims S."/>
            <person name="Waterston R.H."/>
            <person name="Wilson R.K."/>
            <person name="Hillier L.W."/>
            <person name="McPherson J.D."/>
            <person name="Marra M.A."/>
            <person name="Mardis E.R."/>
            <person name="Fulton L.A."/>
            <person name="Chinwalla A.T."/>
            <person name="Pepin K.H."/>
            <person name="Gish W.R."/>
            <person name="Chissoe S.L."/>
            <person name="Wendl M.C."/>
            <person name="Delehaunty K.D."/>
            <person name="Miner T.L."/>
            <person name="Delehaunty A."/>
            <person name="Kramer J.B."/>
            <person name="Cook L.L."/>
            <person name="Fulton R.S."/>
            <person name="Johnson D.L."/>
            <person name="Minx P.J."/>
            <person name="Clifton S.W."/>
            <person name="Hawkins T."/>
            <person name="Branscomb E."/>
            <person name="Predki P."/>
            <person name="Richardson P."/>
            <person name="Wenning S."/>
            <person name="Slezak T."/>
            <person name="Doggett N."/>
            <person name="Cheng J.F."/>
            <person name="Olsen A."/>
            <person name="Lucas S."/>
            <person name="Elkin C."/>
            <person name="Uberbacher E."/>
            <person name="Frazier M."/>
            <person name="Gibbs R.A."/>
            <person name="Muzny D.M."/>
            <person name="Scherer S.E."/>
            <person name="Bouck J.B."/>
            <person name="Sodergren E.J."/>
            <person name="Worley K.C."/>
            <person name="Rives C.M."/>
            <person name="Gorrell J.H."/>
            <person name="Metzker M.L."/>
            <person name="Naylor S.L."/>
            <person name="Kucherlapati R.S."/>
            <person name="Nelson D.L."/>
            <person name="Weinstock G.M."/>
            <person name="Sakaki Y."/>
            <person name="Fujiyama A."/>
            <person name="Hattori M."/>
            <person name="Yada T."/>
            <person name="Toyoda A."/>
            <person name="Itoh T."/>
            <person name="Kawagoe C."/>
            <person name="Watanabe H."/>
            <person name="Totoki Y."/>
            <person name="Taylor T."/>
            <person name="Weissenbach J."/>
            <person name="Heilig R."/>
            <person name="Saurin W."/>
            <person name="Artiguenave F."/>
            <person name="Brottier P."/>
            <person name="Bruls T."/>
            <person name="Pelletier E."/>
            <person name="Robert C."/>
            <person name="Wincker P."/>
            <person name="Smith D.R."/>
            <person name="Doucette-Stamm L."/>
            <person name="Rubenfield M."/>
            <person name="Weinstock K."/>
            <person name="Lee H.M."/>
            <person name="Dubois J."/>
            <person name="Rosenthal A."/>
            <person name="Platzer M."/>
            <person name="Nyakatura G."/>
            <person name="Taudien S."/>
            <person name="Rump A."/>
            <person name="Yang H."/>
            <person name="Yu J."/>
            <person name="Wang J."/>
            <person name="Huang G."/>
            <person name="Gu J."/>
            <person name="Hood L."/>
            <person name="Rowen L."/>
            <person name="Madan A."/>
            <person name="Qin S."/>
            <person name="Davis R.W."/>
            <person name="Federspiel N.A."/>
            <person name="Abola A.P."/>
            <person name="Proctor M.J."/>
            <person name="Myers R.M."/>
            <person name="Schmutz J."/>
            <person name="Dickson M."/>
            <person name="Grimwood J."/>
            <person name="Cox D.R."/>
            <person name="Olson M.V."/>
            <person name="Kaul R."/>
            <person name="Raymond C."/>
            <person name="Shimizu N."/>
            <person name="Kawasaki K."/>
            <person name="Minoshima S."/>
            <person name="Evans G.A."/>
            <person name="Athanasiou M."/>
            <person name="Schultz R."/>
            <person name="Roe B.A."/>
            <person name="Chen F."/>
            <person name="Pan H."/>
            <person name="Ramser J."/>
            <person name="Lehrach H."/>
            <person name="Reinhardt R."/>
            <person name="McCombie W.R."/>
            <person name="de la Bastide M."/>
            <person name="Dedhia N."/>
            <person name="Blocker H."/>
            <person name="Hornischer K."/>
            <person name="Nordsiek G."/>
            <person name="Agarwala R."/>
            <person name="Aravind L."/>
            <person name="Bailey J.A."/>
            <person name="Bateman A."/>
            <person name="Batzoglou S."/>
            <person name="Birney E."/>
            <person name="Bork P."/>
            <person name="Brown D.G."/>
            <person name="Burge C.B."/>
            <person name="Cerutti L."/>
            <person name="Chen H.C."/>
            <person name="Church D."/>
            <person name="Clamp M."/>
            <person name="Copley R.R."/>
            <person name="Doerks T."/>
            <person name="Eddy S.R."/>
            <person name="Eichler E.E."/>
            <person name="Furey T.S."/>
            <person name="Galagan J."/>
            <person name="Gilbert J.G."/>
            <person name="Harmon C."/>
            <person name="Hayashizaki Y."/>
            <person name="Haussler D."/>
            <person name="Hermjakob H."/>
            <person name="Hokamp K."/>
            <person name="Jang W."/>
            <person name="Johnson L.S."/>
            <person name="Jones T.A."/>
            <person name="Kasif S."/>
            <person name="Kaspryzk A."/>
            <person name="Kennedy S."/>
            <person name="Kent W.J."/>
            <person name="Kitts P."/>
            <person name="Koonin E.V."/>
            <person name="Korf I."/>
            <person name="Kulp D."/>
            <person name="Lancet D."/>
            <person name="Lowe T.M."/>
            <person name="McLysaght A."/>
            <person name="Mikkelsen T."/>
            <person name="Moran J.V."/>
            <person name="Mulder N."/>
            <person name="Pollara V.J."/>
            <person name="Ponting C.P."/>
            <person name="Schuler G."/>
            <person name="Schultz J."/>
            <person name="Slater G."/>
            <person name="Smit A.F."/>
            <person name="Stupka E."/>
            <person name="Szustakowski J."/>
            <person name="Thierry-Mieg D."/>
            <person name="Thierry-Mieg J."/>
            <person name="Wagner L."/>
            <person name="Wallis J."/>
            <person name="Wheeler R."/>
            <person name="Williams A."/>
            <person name="Wolf Y.I."/>
            <person name="Wolfe K.H."/>
            <person name="Yang S.P."/>
            <person name="Yeh R.F."/>
            <person name="Collins F."/>
            <person name="Guyer M.S."/>
            <person name="Peterson J."/>
            <person name="Felsenfeld A."/>
            <person name="Wetterstrand K.A."/>
            <person name="Patrinos A."/>
            <person name="Morgan M.J."/>
            <person name="de Jong P."/>
            <person name="Catanese J.J."/>
            <person name="Osoegawa K."/>
            <person name="Shizuya H."/>
            <person name="Choi S."/>
            <person name="Chen Y.J."/>
        </authorList>
    </citation>
    <scope>NUCLEOTIDE SEQUENCE [LARGE SCALE GENOMIC DNA]</scope>
</reference>
<reference evidence="6 7" key="3">
    <citation type="journal article" date="2004" name="Nature">
        <title>Finishing the euchromatic sequence of the human genome.</title>
        <authorList>
            <consortium name="International Human Genome Sequencing Consortium"/>
        </authorList>
    </citation>
    <scope>NUCLEOTIDE SEQUENCE [LARGE SCALE GENOMIC DNA]</scope>
</reference>
<keyword evidence="8 9" id="KW-1267">Proteomics identification</keyword>
<sequence>MVSHGSSPSLLEALSSDFLACKICLEQLRAPKTLPCLHTYCQDCLAQLADGGRVRCPECRETVPV</sequence>
<dbReference type="HGNC" id="HGNC:19028">
    <property type="gene designation" value="TRIM56"/>
</dbReference>
<evidence type="ECO:0007829" key="10">
    <source>
        <dbReference type="PubMed" id="18691976"/>
    </source>
</evidence>
<dbReference type="Ensembl" id="ENST00000467847.1">
    <property type="protein sequence ID" value="ENSP00000486217.1"/>
    <property type="gene ID" value="ENSG00000169871.13"/>
</dbReference>
<evidence type="ECO:0007829" key="8">
    <source>
        <dbReference type="PeptideAtlas" id="A0A0D9SF19"/>
    </source>
</evidence>
<dbReference type="Pfam" id="PF13445">
    <property type="entry name" value="zf-RING_UBOX"/>
    <property type="match status" value="1"/>
</dbReference>
<evidence type="ECO:0000256" key="3">
    <source>
        <dbReference type="ARBA" id="ARBA00022833"/>
    </source>
</evidence>
<dbReference type="InterPro" id="IPR001841">
    <property type="entry name" value="Znf_RING"/>
</dbReference>
<feature type="domain" description="RING-type" evidence="5">
    <location>
        <begin position="21"/>
        <end position="60"/>
    </location>
</feature>
<dbReference type="EMBL" id="AC105446">
    <property type="status" value="NOT_ANNOTATED_CDS"/>
    <property type="molecule type" value="Genomic_DNA"/>
</dbReference>
<reference evidence="6" key="6">
    <citation type="submission" date="2025-09" db="UniProtKB">
        <authorList>
            <consortium name="Ensembl"/>
        </authorList>
    </citation>
    <scope>IDENTIFICATION</scope>
</reference>
<dbReference type="Bgee" id="ENSG00000169871">
    <property type="expression patterns" value="Expressed in tendon of biceps brachii and 196 other cell types or tissues"/>
</dbReference>
<dbReference type="ChiTaRS" id="TRIM56">
    <property type="organism name" value="human"/>
</dbReference>
<dbReference type="VEuPathDB" id="HostDB:ENSG00000169871"/>
<organism evidence="6 7">
    <name type="scientific">Homo sapiens</name>
    <name type="common">Human</name>
    <dbReference type="NCBI Taxonomy" id="9606"/>
    <lineage>
        <taxon>Eukaryota</taxon>
        <taxon>Metazoa</taxon>
        <taxon>Chordata</taxon>
        <taxon>Craniata</taxon>
        <taxon>Vertebrata</taxon>
        <taxon>Euteleostomi</taxon>
        <taxon>Mammalia</taxon>
        <taxon>Eutheria</taxon>
        <taxon>Euarchontoglires</taxon>
        <taxon>Primates</taxon>
        <taxon>Haplorrhini</taxon>
        <taxon>Catarrhini</taxon>
        <taxon>Hominidae</taxon>
        <taxon>Homo</taxon>
    </lineage>
</organism>
<dbReference type="OpenTargets" id="ENSG00000169871"/>
<protein>
    <submittedName>
        <fullName evidence="6">Tripartite motif containing 56</fullName>
    </submittedName>
</protein>
<gene>
    <name evidence="6" type="primary">TRIM56</name>
</gene>
<keyword evidence="1" id="KW-0479">Metal-binding</keyword>
<dbReference type="OMA" id="LQGCPWM"/>
<dbReference type="MassIVE" id="A0A0D9SF19"/>
<evidence type="ECO:0000313" key="6">
    <source>
        <dbReference type="Ensembl" id="ENSP00000486217.1"/>
    </source>
</evidence>
<dbReference type="PANTHER" id="PTHR25462:SF299">
    <property type="entry name" value="E3 UBIQUITIN-PROTEIN LIGASE TRIM56"/>
    <property type="match status" value="1"/>
</dbReference>
<dbReference type="GO" id="GO:0008270">
    <property type="term" value="F:zinc ion binding"/>
    <property type="evidence" value="ECO:0007669"/>
    <property type="project" value="UniProtKB-KW"/>
</dbReference>
<evidence type="ECO:0000256" key="2">
    <source>
        <dbReference type="ARBA" id="ARBA00022771"/>
    </source>
</evidence>
<accession>A0A0D9SF19</accession>
<dbReference type="OrthoDB" id="264520at2759"/>
<reference evidence="10" key="4">
    <citation type="journal article" date="2008" name="Mol. Cell">
        <title>Kinase-selective enrichment enables quantitative phosphoproteomics of the kinome across the cell cycle.</title>
        <authorList>
            <person name="Daub H."/>
            <person name="Olsen J.V."/>
            <person name="Bairlein M."/>
            <person name="Gnad F."/>
            <person name="Oppermann F.S."/>
            <person name="Korner R."/>
            <person name="Greff Z."/>
            <person name="Keri G."/>
            <person name="Stemmann O."/>
            <person name="Mann M."/>
        </authorList>
    </citation>
    <scope>IDENTIFICATION BY MASS SPECTROMETRY [LARGE SCALE ANALYSIS]</scope>
</reference>
<dbReference type="InterPro" id="IPR027370">
    <property type="entry name" value="Znf-RING_euk"/>
</dbReference>
<dbReference type="AlphaFoldDB" id="A0A0D9SF19"/>
<dbReference type="PANTHER" id="PTHR25462">
    <property type="entry name" value="BONUS, ISOFORM C-RELATED"/>
    <property type="match status" value="1"/>
</dbReference>
<name>A0A0D9SF19_HUMAN</name>
<keyword evidence="3" id="KW-0862">Zinc</keyword>
<evidence type="ECO:0007829" key="9">
    <source>
        <dbReference type="ProteomicsDB" id="A0A0D9SF19"/>
    </source>
</evidence>
<dbReference type="PROSITE" id="PS50089">
    <property type="entry name" value="ZF_RING_2"/>
    <property type="match status" value="1"/>
</dbReference>